<evidence type="ECO:0000256" key="2">
    <source>
        <dbReference type="ARBA" id="ARBA00022803"/>
    </source>
</evidence>
<dbReference type="GO" id="GO:0009279">
    <property type="term" value="C:cell outer membrane"/>
    <property type="evidence" value="ECO:0007669"/>
    <property type="project" value="TreeGrafter"/>
</dbReference>
<proteinExistence type="predicted"/>
<organism evidence="4 5">
    <name type="scientific">Xanthocytophaga agilis</name>
    <dbReference type="NCBI Taxonomy" id="3048010"/>
    <lineage>
        <taxon>Bacteria</taxon>
        <taxon>Pseudomonadati</taxon>
        <taxon>Bacteroidota</taxon>
        <taxon>Cytophagia</taxon>
        <taxon>Cytophagales</taxon>
        <taxon>Rhodocytophagaceae</taxon>
        <taxon>Xanthocytophaga</taxon>
    </lineage>
</organism>
<dbReference type="Pfam" id="PF13414">
    <property type="entry name" value="TPR_11"/>
    <property type="match status" value="1"/>
</dbReference>
<dbReference type="PROSITE" id="PS50005">
    <property type="entry name" value="TPR"/>
    <property type="match status" value="3"/>
</dbReference>
<keyword evidence="2 3" id="KW-0802">TPR repeat</keyword>
<dbReference type="InterPro" id="IPR011990">
    <property type="entry name" value="TPR-like_helical_dom_sf"/>
</dbReference>
<dbReference type="GO" id="GO:0046813">
    <property type="term" value="P:receptor-mediated virion attachment to host cell"/>
    <property type="evidence" value="ECO:0007669"/>
    <property type="project" value="TreeGrafter"/>
</dbReference>
<accession>A0AAE3R7L1</accession>
<dbReference type="InterPro" id="IPR050498">
    <property type="entry name" value="Ycf3"/>
</dbReference>
<evidence type="ECO:0000313" key="5">
    <source>
        <dbReference type="Proteomes" id="UP001232063"/>
    </source>
</evidence>
<dbReference type="PANTHER" id="PTHR44858:SF1">
    <property type="entry name" value="UDP-N-ACETYLGLUCOSAMINE--PEPTIDE N-ACETYLGLUCOSAMINYLTRANSFERASE SPINDLY-RELATED"/>
    <property type="match status" value="1"/>
</dbReference>
<feature type="repeat" description="TPR" evidence="3">
    <location>
        <begin position="221"/>
        <end position="254"/>
    </location>
</feature>
<dbReference type="AlphaFoldDB" id="A0AAE3R7L1"/>
<feature type="repeat" description="TPR" evidence="3">
    <location>
        <begin position="255"/>
        <end position="288"/>
    </location>
</feature>
<name>A0AAE3R7L1_9BACT</name>
<dbReference type="PANTHER" id="PTHR44858">
    <property type="entry name" value="TETRATRICOPEPTIDE REPEAT PROTEIN 6"/>
    <property type="match status" value="1"/>
</dbReference>
<keyword evidence="1" id="KW-0677">Repeat</keyword>
<dbReference type="RefSeq" id="WP_314517239.1">
    <property type="nucleotide sequence ID" value="NZ_JASJOU010000015.1"/>
</dbReference>
<sequence length="415" mass="48010">MSVENSVLPQDEDAIRFMNAFLEAEYQLTLAQVQEDLDAERFKQKVEDVDSHYFSGNVASDILRFEQPGTPGFEDIKSQIQINAPRRLFLVRVYQHDSLGLVYRFYTGTNRKKGISYFYSYYVTQVDQTFKIVARYMSNDTSIGWEWSAGMRFTKEALTFLRVYRLLEPHEKNTADYISEAGIDYKQEVMPTKPQSQIVTAPLIPEFEPIETVFERIQNKAGDLNNLAIQKAEEGKLEEALDYYNQALNLSSNNAEILYNRAMLLQDMGEWEEAMDDYDLSLFINPENVDCLVARASLKEDLGYQEKALEDLAEALRLKPENTTALNNRGYLYRSLGRLEESLQDLHKAHQIDPEDTLVIQSLAETYTDARQYDTAIDWLEKALQKDSALQQEIRNNTLYAPLLTHKRYQQLLNS</sequence>
<feature type="repeat" description="TPR" evidence="3">
    <location>
        <begin position="323"/>
        <end position="356"/>
    </location>
</feature>
<protein>
    <submittedName>
        <fullName evidence="4">Tetratricopeptide repeat protein</fullName>
    </submittedName>
</protein>
<dbReference type="Gene3D" id="1.25.40.10">
    <property type="entry name" value="Tetratricopeptide repeat domain"/>
    <property type="match status" value="1"/>
</dbReference>
<dbReference type="SUPFAM" id="SSF48452">
    <property type="entry name" value="TPR-like"/>
    <property type="match status" value="1"/>
</dbReference>
<evidence type="ECO:0000313" key="4">
    <source>
        <dbReference type="EMBL" id="MDJ1505316.1"/>
    </source>
</evidence>
<dbReference type="Pfam" id="PF13181">
    <property type="entry name" value="TPR_8"/>
    <property type="match status" value="1"/>
</dbReference>
<reference evidence="4" key="1">
    <citation type="submission" date="2023-05" db="EMBL/GenBank/DDBJ databases">
        <authorList>
            <person name="Zhang X."/>
        </authorList>
    </citation>
    <scope>NUCLEOTIDE SEQUENCE</scope>
    <source>
        <strain evidence="4">BD1B2-1</strain>
    </source>
</reference>
<gene>
    <name evidence="4" type="ORF">QNI22_31965</name>
</gene>
<dbReference type="Pfam" id="PF00515">
    <property type="entry name" value="TPR_1"/>
    <property type="match status" value="1"/>
</dbReference>
<evidence type="ECO:0000256" key="3">
    <source>
        <dbReference type="PROSITE-ProRule" id="PRU00339"/>
    </source>
</evidence>
<evidence type="ECO:0000256" key="1">
    <source>
        <dbReference type="ARBA" id="ARBA00022737"/>
    </source>
</evidence>
<keyword evidence="5" id="KW-1185">Reference proteome</keyword>
<dbReference type="InterPro" id="IPR019734">
    <property type="entry name" value="TPR_rpt"/>
</dbReference>
<dbReference type="EMBL" id="JASJOU010000015">
    <property type="protein sequence ID" value="MDJ1505316.1"/>
    <property type="molecule type" value="Genomic_DNA"/>
</dbReference>
<dbReference type="Proteomes" id="UP001232063">
    <property type="component" value="Unassembled WGS sequence"/>
</dbReference>
<dbReference type="SMART" id="SM00028">
    <property type="entry name" value="TPR"/>
    <property type="match status" value="5"/>
</dbReference>
<comment type="caution">
    <text evidence="4">The sequence shown here is derived from an EMBL/GenBank/DDBJ whole genome shotgun (WGS) entry which is preliminary data.</text>
</comment>